<keyword evidence="2" id="KW-1133">Transmembrane helix</keyword>
<gene>
    <name evidence="4" type="ORF">OPV09_13410</name>
</gene>
<dbReference type="InterPro" id="IPR024973">
    <property type="entry name" value="ESPR"/>
</dbReference>
<keyword evidence="2" id="KW-0812">Transmembrane</keyword>
<evidence type="ECO:0000313" key="5">
    <source>
        <dbReference type="Proteomes" id="UP001373909"/>
    </source>
</evidence>
<dbReference type="SUPFAM" id="SSF51126">
    <property type="entry name" value="Pectin lyase-like"/>
    <property type="match status" value="1"/>
</dbReference>
<accession>A0ABZ2GTD5</accession>
<evidence type="ECO:0000313" key="4">
    <source>
        <dbReference type="EMBL" id="WWO49043.1"/>
    </source>
</evidence>
<sequence length="7423" mass="735280">MNKNLYRIIFNKRRGQLMVVAENASSQGKAAKGEGGLDSGVFEGDGGGGLSLSVNGRLRPLALAIFGALGMVAFVAGPAMGQIVADPNAPGRQRPTVVQSANGVTQVNIQTPSAAGVSRNTYSQFDVTANGAILNNSRGNVQTQTGGWVQGNPWLAGGSARVILNEVNSANPSQLRGYVEVAGQRAEVVIANPAGVAIDGGGFINASRVVLTTGTPMLNDGSLDGYMVQRGVVTINGRGLDTSLSDYTAILARAAQINGGIWAQELKVVTGTNQIDAAHGVAGAASGVGPAPAYALDVAQLGGMYAGKITLIGTEAGLGVRNAGVLAATAGNLVLQSNGWLSNSGNIQSAGSGSQTSIAVTGDVANSGTVYAGGDSQVQAQGNIANSGVIGAQNNVGVQATGAGSRIDATAGSVLAAGLNLDNTLTVSGKLNVSAGDTIAVHGTAVAGGDSSLAARQLDLAGAQVSGANVSLGASAGDLDASRAQVSARERLQLDAARTVRSDAAQLTGQQLGLNAHDLSNVGGQITQLGTGDLSLQLPGSLDNTRGVIATNSQALRLQAASLSNQDGQIQHAGTGALELGAGQINLQRGSIISNGALALTGEQIDHRDARTVAGQLSINAGSLDNRGGSLAQSGQGATGVQVRGVLDNRGGALESNGTMTVQAAGVQNQKGRIVASGDLALSTGALDNTEAILAAGGKLRLDSGDIDNTRGQIQALAGDAALTVAKLNNTAGSVFAGGNLVTKAGEVLNSGNLYAAGSQTLQVNGAVSNSGVIAAQGDNSIDASRIDSVAGSLLGAGVRADGNLAGGGQLQLTATQAIAAHGQNLAAGKTSMHAAAIDLSGSQTGGAAIELNSSVGNVVTDTALVTTTGLLSVTAADSGQILSNVRGTLSAGQLDIQTGSLDNRSGTLIQTGNGDTTLQGSTLDNTGGRIAVNSAKLALHADKVLNRDGSIEHAGTGRLSIEAARFDDERGKVTGNGLVDIQAETIDHRHAITSGQNVTVQAGQLDNSDGTLQQTGPGQMRVDAAQTLDNTRGNIASNGDLQVQAGVLDNSKGRITSAASADIASKGALNNTDGVMAATADLHVGGVHVDNTRGVLQAENARLDAATLLNQQGTVSAGMDLTTKVSGDLNNAGLLYAGRNQQLTVGGLLNNTGSIASVNNTNISAGKITSSGLLGAGVKADGSLGTAGDLTINADGVLQASGQNLAAGTATLTGANVDLSGSQTGASNIAITARSGDVLTNKAVISASNVLAITANVNNAQSLVNGQGQLVAGQLQLNVANLNNASGEIVQTGTGDTVITTGKLDNTAGRIAVNSNNLALNATVLTNINGKLDHAGAGILAINAGQFNNQFGKITGNGKLDITAATLDHRNAMTVANQLTINAGSLDNRAGSLAQTGAGLMTVSAAGQLDNTGGKIEGNGDALVKANSLLNNTGRIVAAQDAVLNVGSLDNTEGTVAAGRHLNLSGGDIDNTKGQLQAVAGNATLNVADLNNAAGSVFAGANLNATLASLTNTGSLYTAGNQTLTASGAIVNTGVIAAQGNNSITAKMLDSSASSLIGAGMQANGKLGTIGDLTISTTQTLAAYGQNLAAGSANLTGASIDIGGSQTSAANIGLTATQGDVGTNKAVVTTPGTLNVTSSAALHNTDGTLQAGQLDLHVANLDNAKGTILQTGTGDTNIVTGNLDNTAGRIAVNSKDLNIDAATLTNRDGKIEHAGTGILSVQAGVVDNSKGRITSAAAASVVSKDGLNNTDGVIAATTGLQVGSTALDNTRGVLQADMLRIDAATLLNQQGTLSAGTDLTARISDTLNNAGLLYAGRNQQLTVGGLLNNTGSIASVNNTTITAGKVTSSGLLGAGVKADGNLGTAGDLTINADGVLQASGQNLAAGTATLTGASVDLSGSQTGASNIAITARSGDVLTNKAVISASNVLAITANATNAQSLVNTQGQLVAGQLQLNVAKLNNASGEIVQTGAGDTVITTGKLDNTAGRIAANSANLALNATVLTNINGKLEHAGSGLLTINAGQFNNQYGKITGNGKLDITAVTLDHRNATTVANQLAINAGSLDNRAGSLAQTGSGLMTVSITGQLDNTGGKIEGNGDALVKAATLLNNTGRIVAAQDAELNVGSLDNTEGTVAAGRHLNLSGGDIDNTKGQLQAVAGNATLNVAHLNNAAGSVFAGANLNTTLDTLSNTGSLYAAGNQTLNASGAIVNTGVIAAQGNSNITAKSIDSSASSLIGAGIQADGKLGTAGDLTISTAQALNAHGQVLAAGNANLTGATLDISGSQTGAANIGLTATQGDVNASKAAVTTPGTLNITSNATLHNTEGTLQAGQLDLHVANLDNAKGVVLQTGTGDTTIVTGNLDNTAGRIAVNSKDLNIDAVTVTNQDGKIEHAGTGILNLQAGVLDNSKGRITSAASADIASKGVLNNTDGVIAATADLHVGGVNIDNTRGVLQADNLRLDAAKLLNQQGTVSAGTDLTAKVSGDLNNAGLLYAGRNQQLTVGGLLNNTGSIASVGNTHITAGKVTSSGLLGAGVKADGSLGTAGDLTINADGVLQASGQNLAASTATLTGASMDLSGSQTGAANIAITANTDDVVTNKAVISASNVLAITANATNAQSLVNSQGQLVAGQLQLNAANLNNASGEIVQTGTGDTVITTGELDNTAGRIAVNSNNLALNATVLTNINGKLEHAGADVLAINAGQFNNQFGKITGNGKLDMMAATLDHRNATTVANQLTINAGSLDNRSGSLAQTGTGLMTVSTTGQLDNTGGKIEGNGDALIKANSLLNNTGRIVAAQDAELNVGTLDNTEGTVAAGRHLNLSGGDIDNTKGQLQAVAGNATLNVASLNNAAGSVFSGANLNTTLDTVNNTGSLYAAGNQSLTATGAITNTGVIAAQGNNNLTAKSIDSSASSLIGAGIQADGKLGTSGDLTISTAQNLAAHGQILAAGSANLTGATLDITGSQASGANVGLTATQGDVSTNKAVVTTSGTLSVATKATLHNTEGTLQAGQLDLHVANLDNAKGVVLQTGTGNTVIQTGSLDNTAGRIAVNSANLNIDAVSVTNKDGKIEHAGTGILNLQAGVLDNRKGRITSAASADIVSKGVLNNTDGVIAATADLHVGGVHVDNTRGILQADTLRLDTASLLNQQGTLSAGTDLTARINDTLNNAGLLYAGRNQQLTVGGLLNNTGSIASVNNTNISAGKITSSGLLGAGVKADGSLGTAGDLTINADGVLQASGQNLAAGTATLTGASVDLSGSQTGASNIAITARSGDVLTNKAVISASNVLAITANANNGQSLVNTQGQLVAGQLQLNVAKLNNASGEIVQTGTGDTVITTGKLDNTAGRIAANSNNLALNATVLTNINGKLEHAGAGVLAINAGQFNNQSGKITGNGKVDITATTLDHRNAMTVANQLTINAGSLDNRAGSLAQTGSGLMTVSITGQLDNTGGKIEGNGDALVKAATLLNNTGRIVAAQDAELNVGSLDNTEGTVAAGRHLNLSGGDIDNTKGQLQAVAGNATLNVAHLNNAAGSVFAGANLNTTLDTLSNTGSLYAAGNQTLNASGAIVNTGVIAAQGNSNITAKSIDSSASSLIGAGIQADGKLGTTGDLTISTTQTLVAHGQTLAAGGANLTGASVDISGSQTGAATIGLTATQGDVSTNKAVVSTPGALTIHAQDTLRNTEGQLSAGHLELHVGNLDNTKGTVIQTGTGDTVIQTGKLDNSAGRIAVNSNNLTLDASTLTNAGGKIEHAGSGTLAITAATLQGASGSIIGNGAVDLKAGLFDHANATTTGRSLSVQADSLSNRGGHLLQTGAGGMTVAVTGLLDNTNGEIAGNGVLSVQTGSLDNSKGKITSATSADIVSTGALVNTDGVIAAATDLHLGGAINNTRGLLQAGTGVLSLDAASLRNAQGTLSAGTDITTKVSGDVLNAGVLYAGRNQTLDIGGLLSNTGSLAALGNTAITAGSLSGNGLLAAGMRADGSFASAGDLAVTARGVLQAGGQNMAAGQLQLTGASVDAGGSQTSAANIGLTALTGNVTTSKAVVSTNGLLSITANAANGQALVNQGGSLSAGQLALRVANLDNTKGTLIQTGAGDTVIETGKLDNTGGRIAVNSTNLRLQAGDLTNIDGKIEHAGKGVLDVRATNLYGQRGQLTGNGALGVAANYIDHRNASLLAQQVNVSAGILDNRQGQITQLGTNAATVLASTRLDNSGGKIEANGNVRVETGELLNDHGRIASAQDVNVAATGKLDNTSGVIIAGRDLTLAGGKVDNTLGQLQAAGGNAQLTMDELLNAQGSIVASGNLTTTAGSVRSSGSLFAAGEQVLKVSGALENTGVILAQGNNTISANTVNSGASSLIGAGVKADGSLQTSGNLQVTTQQALGAHGQVLAAGNAVLSGGSVDLGGSRSSAGNINLTATTGDVSTSGAVVTTPGALTITAGANSQAWNNQRGDISAGQLAVGVGNLNNQQGSIVQTGTGNTVIELTSPAGVLDNTGGRIAVNSANLGLKAGILTNTDGKIEHAGSGTLNLQATQLNDLRGQITGNGALVVTAGTIDHRNASTIAQQVSVTGSTLDNAGGNLTQLGKGDTSIQLTTSLDNRGGTIASNGNTNIVAPSLNNQGGKLQAAGTANLTVTANNVLDNSHGGAIAGGGNVVLGAGSLLNQGGSATAGGQLTANVAQALNNAGGLLAATGNMTVNAASVDNSAGGKLASVQGQLQVTSTGATVNNGGTMQAGGDIILSNGGLWNAQGTIAGANVTLDTHGQLFNNNQGTLAGTGTVNLQTGILDNDGGLLQSGGAMTIDTHGNALLNTNAGAYAVRHPGSAGGISSGAGLTLQTGSWNNAGGYLGAAGNITGSVGPLDNRGGQIVGKSALDLTLSGLHNQGGQIQVLGKIGLNAGGGSVNNQQGLIRSGAAVTLTAGAIDNASTLGANQGIEGIHVTLNSANVSNVQGAVRADGNLAINSAGSINNTLGMFSAGGVLALQDTGPGRGLAVTNTGGTIIGGQRTDIRAGSLSGDGKVLSQKDMALDLAGNFTLNAGAEVMANGNADITIGGQLVNAGKIQALSMLTLGAANFDNTATGDINAGTTRVNVGGLLNNHGVIDGISTQLNVGTLNNMGTGRIYGDHLSIAGGTVNNDVEGGIAATIAARSRLDIGVTTLNNREHGLIFSGGDMAIGGYLDGNRIATGWAGSVTNASATIEALGNLEMGASQFRNLNTHFRIETLDSGTESVIEYGSLLPGEKDKRFRSEGGNVVDGNGIVQKEYVIYRLTRTSRTETVVDTDPAKLLAGGNVTIRSSDARNEQSHVIAGGRLLMEGTKLVNPSVDLHTYSKETGTSENVLYVPSSAWGGYVQKPMGEQNLTPVEHSSVDPVNQIYQKTPNAPPSSAGVSGVTGGTSGAGATSANVTHTAVNGTPGSVAGVNAAGGTGAGTASGTGALTGASGTGNAGQVGNVGALSGSAAAGATGAGVQMATSGIDTGRATVGADGKSADAVVAQGTQDGSGRIGNAGKTAGHGAVQGGSAGAATGSGAASTVDSALLARDAQGGPGAVGGGSGLQGSGRLGSAGQSAGHGGVQGGSVATVGGAAGVGTVDPALLAVGTQGGPDAVGGTGGLRGSGRLGSGGQTAGHGSVQDGSVAAVGGVAGDGKVDAGLLAKNTQGGPASVSGGNGLQGSERAGNAGQALSLAGVKQELAAGATGPGKATQSGMAAVNSATVSSSSGGASHVAGASGTSAGRMTVIGQIALANPSGRAQVVRTTSPSTQIPNASLFRTSPGPASRFLVETDPRFANYKDWTGSDYLTSKVQLDPTVTQKRLGDGFYEQRMVREQIAELTGQRFAGDYSSDDQQYRGLMDAGAAFAQTWDLRPGLALTPAQMAALTSDIVWLVEKDVTLADGSTQKVLVPQVYVRVREDDLDGAGSLLAGKEVDIRLSGDLVNSGTIAGRDVVLLNAENVSNMGGRVGADNVGIAARSDLNNIGGTISANNALQASAGRDINISTDTLEDGRYLGRVAGLYVSGDAAAGASLVLSAGRDISIAGGIVGNAAKGGVTSISAGRDLSVDTVVATSGSGLSAKRIEQQVGEVHGDKVALIAGNDINNRGASIVAESQLLASAGRDINVVSTTVSNASQERPGNNSTSTTIGSTAGLYVTGTEAGNALVIQAGRDVTVTGGVIANAGVNGQTSVIAGNNLTLNTVSVASTYNDIRNADNYSKQSKTSEVGSQIMGAGNVNLQAGHDLTARAADVQAGGTLGLVAGNDISLINGFQNEVTDVASKSTKKGSWNKTTTTKHDVVDTTTAIGTSLGGSSVTVQAGRDLQVTGSSILSDDATKLFAGNNITIDAATNSVYELHHSSTKKSGFMSSGGIGFSYGTKTTTVDQERDAILQSGEARSSIGATNGALTMVAGNNVTIGGSDILAATDLDIVGKSVTIKPGQDNEKGKFEVKTTQDGLTLALGGSVISAIQTLQTMSSAASTAKDGRVTAMAAATTAMAANAAAKDMMKEGGPSISISLTAGHSESIQTQTTASTTHSGSVLTGNNINITAMGGGKDSNINILGSDLNAKNDIRLHADNNVNLLAEQDTESQHSKSSSISASAGVAASVSSKGMSFGFTASVSGSKGHEDGDGTTQLNTHVNAGDKLVITSGGDTNIKGAIASANQVIVDIKGNLNVESLQDTAKFDSKSQSMSASGTVGFGASVSGSYSQSSMHNDYASVQEQSGIKAGNGGFQIKVAGNTDLKGAVISATEAGKLDSSLTTATLTHSDIANHAISKGSSVGVSGGMSFAGTGTRNENLTDVAGKKDATTVGLPAIVSLSENSTSTTRSGISGGTIVITDDAAQRAATGKGVDEAIAGVNRDVTTGVDSSGKIGNNFDKAALQATMDVTKEFVKAAAPLVANWVGDIGAQKQEAAKQEIIKNKSLAEEAKRSGNEEEVARFEKLATQAKENYESWGDNGANRIALHAGTQGLIGALAGGGAGALGSASGVVGGNLGQKLGKELAEKEADRLKLDDVARLSLVNSYQQMFASLGGAVGGLAAAGASGQTGVGALSSVTQGSGSATAVDVNNRQLHTEEIHLIEKLAKEKAKAECRDPSCEARYAIAMADAMERTAKGLVDDKEYAKNMAYLQKLVQASSDPNSEGARGELQSYLTRLQTAESMLEPYMGTLITVRGVVMTGDGAPQGYFGATPSQRSDPYLNDVLGMQPPGSVMPGVEIRDQNRLDYFAALNGSAQKQYWAEEWLMGIKLGNTLSGTIGRWWAGADVALAGKVSSSASGNLSASKITEESMALRLLPSEQAILAQIGKLPNTTLQGDLREYVTNSYFMRNGFKSFEGKCGTNCFDGVYVKGDLVYINEVKPLNANGSIKLTGANSGTKLDAQMTDEWISGAIERLAKSGDATLMQTAELLTKARDNGRLVKMVTGVGDDGAVVIKLNGGRK</sequence>
<dbReference type="Pfam" id="PF13018">
    <property type="entry name" value="ESPR"/>
    <property type="match status" value="1"/>
</dbReference>
<dbReference type="NCBIfam" id="TIGR01901">
    <property type="entry name" value="adhes_NPXG"/>
    <property type="match status" value="1"/>
</dbReference>
<feature type="compositionally biased region" description="Gly residues" evidence="1">
    <location>
        <begin position="5600"/>
        <end position="5619"/>
    </location>
</feature>
<reference evidence="4 5" key="1">
    <citation type="submission" date="2024-01" db="EMBL/GenBank/DDBJ databases">
        <title>Draft genome sequences of nine bacterial species from freshwater ponds near Washington, DC.</title>
        <authorList>
            <person name="Pavloudi C."/>
            <person name="Oliver L."/>
            <person name="Slattery K."/>
            <person name="Lissner G."/>
            <person name="Saw J.H."/>
        </authorList>
    </citation>
    <scope>NUCLEOTIDE SEQUENCE [LARGE SCALE GENOMIC DNA]</scope>
    <source>
        <strain evidence="5">TB1-E2</strain>
    </source>
</reference>
<evidence type="ECO:0000259" key="3">
    <source>
        <dbReference type="SMART" id="SM00912"/>
    </source>
</evidence>
<evidence type="ECO:0000256" key="2">
    <source>
        <dbReference type="SAM" id="Phobius"/>
    </source>
</evidence>
<feature type="region of interest" description="Disordered" evidence="1">
    <location>
        <begin position="5491"/>
        <end position="5521"/>
    </location>
</feature>
<feature type="region of interest" description="Disordered" evidence="1">
    <location>
        <begin position="5538"/>
        <end position="5567"/>
    </location>
</feature>
<keyword evidence="5" id="KW-1185">Reference proteome</keyword>
<dbReference type="Pfam" id="PF05860">
    <property type="entry name" value="TPS"/>
    <property type="match status" value="1"/>
</dbReference>
<organism evidence="4 5">
    <name type="scientific">Janthinobacterium aestuarii</name>
    <dbReference type="NCBI Taxonomy" id="2985511"/>
    <lineage>
        <taxon>Bacteria</taxon>
        <taxon>Pseudomonadati</taxon>
        <taxon>Pseudomonadota</taxon>
        <taxon>Betaproteobacteria</taxon>
        <taxon>Burkholderiales</taxon>
        <taxon>Oxalobacteraceae</taxon>
        <taxon>Janthinobacterium</taxon>
    </lineage>
</organism>
<keyword evidence="2" id="KW-0472">Membrane</keyword>
<feature type="transmembrane region" description="Helical" evidence="2">
    <location>
        <begin position="61"/>
        <end position="85"/>
    </location>
</feature>
<protein>
    <submittedName>
        <fullName evidence="4">Filamentous hemagglutinin N-terminal domain-containing protein</fullName>
    </submittedName>
</protein>
<proteinExistence type="predicted"/>
<dbReference type="InterPro" id="IPR010069">
    <property type="entry name" value="CdiA_FHA1_rpt"/>
</dbReference>
<feature type="domain" description="Filamentous haemagglutinin FhaB/tRNA nuclease CdiA-like TPS" evidence="3">
    <location>
        <begin position="101"/>
        <end position="221"/>
    </location>
</feature>
<evidence type="ECO:0000256" key="1">
    <source>
        <dbReference type="SAM" id="MobiDB-lite"/>
    </source>
</evidence>
<dbReference type="InterPro" id="IPR011050">
    <property type="entry name" value="Pectin_lyase_fold/virulence"/>
</dbReference>
<dbReference type="SMART" id="SM00912">
    <property type="entry name" value="Haemagg_act"/>
    <property type="match status" value="1"/>
</dbReference>
<dbReference type="InterPro" id="IPR008619">
    <property type="entry name" value="Filamentous_hemagglutn_rpt"/>
</dbReference>
<name>A0ABZ2GTD5_9BURK</name>
<dbReference type="RefSeq" id="WP_338682086.1">
    <property type="nucleotide sequence ID" value="NZ_CP142523.1"/>
</dbReference>
<dbReference type="Proteomes" id="UP001373909">
    <property type="component" value="Chromosome"/>
</dbReference>
<dbReference type="EMBL" id="CP142523">
    <property type="protein sequence ID" value="WWO49043.1"/>
    <property type="molecule type" value="Genomic_DNA"/>
</dbReference>
<dbReference type="Pfam" id="PF05594">
    <property type="entry name" value="Fil_haemagg"/>
    <property type="match status" value="34"/>
</dbReference>
<dbReference type="InterPro" id="IPR012334">
    <property type="entry name" value="Pectin_lyas_fold"/>
</dbReference>
<dbReference type="NCBIfam" id="TIGR01731">
    <property type="entry name" value="fil_hemag_20aa"/>
    <property type="match status" value="88"/>
</dbReference>
<feature type="region of interest" description="Disordered" evidence="1">
    <location>
        <begin position="5373"/>
        <end position="5394"/>
    </location>
</feature>
<dbReference type="Gene3D" id="2.160.20.10">
    <property type="entry name" value="Single-stranded right-handed beta-helix, Pectin lyase-like"/>
    <property type="match status" value="1"/>
</dbReference>
<feature type="region of interest" description="Disordered" evidence="1">
    <location>
        <begin position="5600"/>
        <end position="5625"/>
    </location>
</feature>
<dbReference type="InterPro" id="IPR008638">
    <property type="entry name" value="FhaB/CdiA-like_TPS"/>
</dbReference>